<feature type="domain" description="ABC3 transporter permease C-terminal" evidence="8">
    <location>
        <begin position="292"/>
        <end position="406"/>
    </location>
</feature>
<gene>
    <name evidence="10" type="ORF">FVP77_00835</name>
</gene>
<accession>A0A5C8I212</accession>
<dbReference type="RefSeq" id="WP_147892818.1">
    <property type="nucleotide sequence ID" value="NZ_BAAANR010000001.1"/>
</dbReference>
<feature type="transmembrane region" description="Helical" evidence="7">
    <location>
        <begin position="287"/>
        <end position="312"/>
    </location>
</feature>
<dbReference type="GO" id="GO:0005886">
    <property type="term" value="C:plasma membrane"/>
    <property type="evidence" value="ECO:0007669"/>
    <property type="project" value="UniProtKB-SubCell"/>
</dbReference>
<feature type="transmembrane region" description="Helical" evidence="7">
    <location>
        <begin position="332"/>
        <end position="363"/>
    </location>
</feature>
<protein>
    <submittedName>
        <fullName evidence="10">ABC transporter permease</fullName>
    </submittedName>
</protein>
<feature type="transmembrane region" description="Helical" evidence="7">
    <location>
        <begin position="26"/>
        <end position="50"/>
    </location>
</feature>
<dbReference type="GO" id="GO:0022857">
    <property type="term" value="F:transmembrane transporter activity"/>
    <property type="evidence" value="ECO:0007669"/>
    <property type="project" value="TreeGrafter"/>
</dbReference>
<evidence type="ECO:0000256" key="5">
    <source>
        <dbReference type="ARBA" id="ARBA00023136"/>
    </source>
</evidence>
<evidence type="ECO:0000259" key="8">
    <source>
        <dbReference type="Pfam" id="PF02687"/>
    </source>
</evidence>
<keyword evidence="2" id="KW-1003">Cell membrane</keyword>
<evidence type="ECO:0000256" key="6">
    <source>
        <dbReference type="ARBA" id="ARBA00038076"/>
    </source>
</evidence>
<dbReference type="Proteomes" id="UP000321034">
    <property type="component" value="Unassembled WGS sequence"/>
</dbReference>
<dbReference type="EMBL" id="VRSV01000001">
    <property type="protein sequence ID" value="TXK12074.1"/>
    <property type="molecule type" value="Genomic_DNA"/>
</dbReference>
<evidence type="ECO:0000313" key="10">
    <source>
        <dbReference type="EMBL" id="TXK12074.1"/>
    </source>
</evidence>
<dbReference type="Pfam" id="PF12704">
    <property type="entry name" value="MacB_PCD"/>
    <property type="match status" value="1"/>
</dbReference>
<comment type="similarity">
    <text evidence="6">Belongs to the ABC-4 integral membrane protein family.</text>
</comment>
<dbReference type="OrthoDB" id="3510103at2"/>
<organism evidence="10 11">
    <name type="scientific">Microbacterium hatanonis</name>
    <dbReference type="NCBI Taxonomy" id="404366"/>
    <lineage>
        <taxon>Bacteria</taxon>
        <taxon>Bacillati</taxon>
        <taxon>Actinomycetota</taxon>
        <taxon>Actinomycetes</taxon>
        <taxon>Micrococcales</taxon>
        <taxon>Microbacteriaceae</taxon>
        <taxon>Microbacterium</taxon>
    </lineage>
</organism>
<evidence type="ECO:0000259" key="9">
    <source>
        <dbReference type="Pfam" id="PF12704"/>
    </source>
</evidence>
<keyword evidence="3 7" id="KW-0812">Transmembrane</keyword>
<comment type="subcellular location">
    <subcellularLocation>
        <location evidence="1">Cell membrane</location>
        <topology evidence="1">Multi-pass membrane protein</topology>
    </subcellularLocation>
</comment>
<dbReference type="Pfam" id="PF02687">
    <property type="entry name" value="FtsX"/>
    <property type="match status" value="1"/>
</dbReference>
<dbReference type="InterPro" id="IPR050250">
    <property type="entry name" value="Macrolide_Exporter_MacB"/>
</dbReference>
<evidence type="ECO:0000256" key="4">
    <source>
        <dbReference type="ARBA" id="ARBA00022989"/>
    </source>
</evidence>
<keyword evidence="11" id="KW-1185">Reference proteome</keyword>
<reference evidence="10 11" key="1">
    <citation type="submission" date="2019-08" db="EMBL/GenBank/DDBJ databases">
        <authorList>
            <person name="Dong K."/>
        </authorList>
    </citation>
    <scope>NUCLEOTIDE SEQUENCE [LARGE SCALE GENOMIC DNA]</scope>
    <source>
        <strain evidence="10 11">JCM14558</strain>
    </source>
</reference>
<dbReference type="PANTHER" id="PTHR30572">
    <property type="entry name" value="MEMBRANE COMPONENT OF TRANSPORTER-RELATED"/>
    <property type="match status" value="1"/>
</dbReference>
<evidence type="ECO:0000256" key="3">
    <source>
        <dbReference type="ARBA" id="ARBA00022692"/>
    </source>
</evidence>
<keyword evidence="4 7" id="KW-1133">Transmembrane helix</keyword>
<evidence type="ECO:0000313" key="11">
    <source>
        <dbReference type="Proteomes" id="UP000321034"/>
    </source>
</evidence>
<evidence type="ECO:0000256" key="7">
    <source>
        <dbReference type="SAM" id="Phobius"/>
    </source>
</evidence>
<dbReference type="AlphaFoldDB" id="A0A5C8I212"/>
<dbReference type="InterPro" id="IPR025857">
    <property type="entry name" value="MacB_PCD"/>
</dbReference>
<dbReference type="PANTHER" id="PTHR30572:SF4">
    <property type="entry name" value="ABC TRANSPORTER PERMEASE YTRF"/>
    <property type="match status" value="1"/>
</dbReference>
<keyword evidence="5 7" id="KW-0472">Membrane</keyword>
<comment type="caution">
    <text evidence="10">The sequence shown here is derived from an EMBL/GenBank/DDBJ whole genome shotgun (WGS) entry which is preliminary data.</text>
</comment>
<dbReference type="InterPro" id="IPR003838">
    <property type="entry name" value="ABC3_permease_C"/>
</dbReference>
<sequence>MNRLLTGFVGALAEAWQEVRIHRTRVLLSLVGVAVAVCSLTTVVALGGIMQQATTELSERQSGRPASVWLNAYRNDGQAVDTATLDAAWETATARYGISYASRNASTQMPVDSPAGVVQVGTQGVDQPYGEMHRVRMLEGEWFSAETAEMLAPRVIVNEYFWNTLGRPDLAQHPTLSLGGFEGTVAVIVGVTPSPDWDTYPSMYMLADQLGAYQAADAVAGAGAAPVDPYAGSSVQYEMWLPPENWEELSDLVTRDVSSDLGEGTNVDVYRQDAAYYGNDSFVVVQLVVSGIAVLVLLLGALGLVNIALVTVKQRVREIGIRRSFGATAGRVFFAVMMESVVATVVAGVVGVAAAILIVQSPWVRDLIGQGLIEDFPPFPVDAAVLGLVAACAVGALAGLLPALVAVRVKVIDAIRY</sequence>
<evidence type="ECO:0000256" key="2">
    <source>
        <dbReference type="ARBA" id="ARBA00022475"/>
    </source>
</evidence>
<name>A0A5C8I212_9MICO</name>
<proteinExistence type="inferred from homology"/>
<evidence type="ECO:0000256" key="1">
    <source>
        <dbReference type="ARBA" id="ARBA00004651"/>
    </source>
</evidence>
<feature type="domain" description="MacB-like periplasmic core" evidence="9">
    <location>
        <begin position="27"/>
        <end position="196"/>
    </location>
</feature>
<feature type="transmembrane region" description="Helical" evidence="7">
    <location>
        <begin position="383"/>
        <end position="407"/>
    </location>
</feature>